<evidence type="ECO:0000313" key="1">
    <source>
        <dbReference type="EMBL" id="KAJ9101192.1"/>
    </source>
</evidence>
<gene>
    <name evidence="1" type="ORF">QFC21_003411</name>
</gene>
<protein>
    <submittedName>
        <fullName evidence="1">Uncharacterized protein</fullName>
    </submittedName>
</protein>
<name>A0ACC2VRV5_9TREE</name>
<sequence length="550" mass="58628">MYRNTRAVTGTNETPLANRRRFGAVGEEQQPSPHQHQQYQPNHQQQYQQPPPPPSDPYGLPEDPRMGGGGYGAPRSASGGYGGDGGASGGGNMQPPPPPPPPREEPGADQPRKRRSRWGDAKTDLPGMPVTVIGGNVSASELDNYAIHVRLEELNKKLSTGDVVPPERMRSPSPPPTYDAQGRRTNTREIRYRKRLEDERMRLVDKALKSDPNFRPPMEYHAAKRNNRPQEKVYIPKDEFPEINFFGLLVGPRGNSLKKMENESGAKISIRGKGSVKPGKERNDQFGNDENEELHCLVMADTQEKVDRCVALINRVIETAASVPEGQNDHKRNQLRELASLNGTLRDDENQLCQNCGEKGHRKFECPQARNFSAGVICRQCGGAGHMARDCFQKGGSQGGPGPAVPKTQFDSEYQSLMAELGEGGGGSAQGGVRGAITAGGENTGAGAAAGGGGADGAPKIPPWRVPENWFSNRPQGQGGYGGGQAHMGGGGYNGGGGGGYQQQAAYQGYQAPAAAAGGYDYSQAAGGANAWGQAGSQQQAYGGQDAYAA</sequence>
<organism evidence="1 2">
    <name type="scientific">Naganishia friedmannii</name>
    <dbReference type="NCBI Taxonomy" id="89922"/>
    <lineage>
        <taxon>Eukaryota</taxon>
        <taxon>Fungi</taxon>
        <taxon>Dikarya</taxon>
        <taxon>Basidiomycota</taxon>
        <taxon>Agaricomycotina</taxon>
        <taxon>Tremellomycetes</taxon>
        <taxon>Filobasidiales</taxon>
        <taxon>Filobasidiaceae</taxon>
        <taxon>Naganishia</taxon>
    </lineage>
</organism>
<proteinExistence type="predicted"/>
<accession>A0ACC2VRV5</accession>
<keyword evidence="2" id="KW-1185">Reference proteome</keyword>
<dbReference type="Proteomes" id="UP001227268">
    <property type="component" value="Unassembled WGS sequence"/>
</dbReference>
<reference evidence="1" key="1">
    <citation type="submission" date="2023-04" db="EMBL/GenBank/DDBJ databases">
        <title>Draft Genome sequencing of Naganishia species isolated from polar environments using Oxford Nanopore Technology.</title>
        <authorList>
            <person name="Leo P."/>
            <person name="Venkateswaran K."/>
        </authorList>
    </citation>
    <scope>NUCLEOTIDE SEQUENCE</scope>
    <source>
        <strain evidence="1">MNA-CCFEE 5423</strain>
    </source>
</reference>
<comment type="caution">
    <text evidence="1">The sequence shown here is derived from an EMBL/GenBank/DDBJ whole genome shotgun (WGS) entry which is preliminary data.</text>
</comment>
<evidence type="ECO:0000313" key="2">
    <source>
        <dbReference type="Proteomes" id="UP001227268"/>
    </source>
</evidence>
<dbReference type="EMBL" id="JASBWT010000010">
    <property type="protein sequence ID" value="KAJ9101192.1"/>
    <property type="molecule type" value="Genomic_DNA"/>
</dbReference>